<dbReference type="InterPro" id="IPR029069">
    <property type="entry name" value="HotDog_dom_sf"/>
</dbReference>
<dbReference type="Pfam" id="PF13279">
    <property type="entry name" value="4HBT_2"/>
    <property type="match status" value="1"/>
</dbReference>
<dbReference type="EMBL" id="UINC01003689">
    <property type="protein sequence ID" value="SVA08446.1"/>
    <property type="molecule type" value="Genomic_DNA"/>
</dbReference>
<dbReference type="InterPro" id="IPR008272">
    <property type="entry name" value="HB-CoA_thioesterase_AS"/>
</dbReference>
<dbReference type="AlphaFoldDB" id="A0A381SWW7"/>
<dbReference type="PANTHER" id="PTHR31793:SF27">
    <property type="entry name" value="NOVEL THIOESTERASE SUPERFAMILY DOMAIN AND SAPOSIN A-TYPE DOMAIN CONTAINING PROTEIN (0610012H03RIK)"/>
    <property type="match status" value="1"/>
</dbReference>
<dbReference type="PROSITE" id="PS01328">
    <property type="entry name" value="4HBCOA_THIOESTERASE"/>
    <property type="match status" value="1"/>
</dbReference>
<proteinExistence type="inferred from homology"/>
<name>A0A381SWW7_9ZZZZ</name>
<organism evidence="3">
    <name type="scientific">marine metagenome</name>
    <dbReference type="NCBI Taxonomy" id="408172"/>
    <lineage>
        <taxon>unclassified sequences</taxon>
        <taxon>metagenomes</taxon>
        <taxon>ecological metagenomes</taxon>
    </lineage>
</organism>
<evidence type="ECO:0000256" key="1">
    <source>
        <dbReference type="ARBA" id="ARBA00005953"/>
    </source>
</evidence>
<feature type="non-terminal residue" evidence="3">
    <location>
        <position position="1"/>
    </location>
</feature>
<comment type="similarity">
    <text evidence="1">Belongs to the 4-hydroxybenzoyl-CoA thioesterase family.</text>
</comment>
<accession>A0A381SWW7</accession>
<dbReference type="GO" id="GO:0047617">
    <property type="term" value="F:fatty acyl-CoA hydrolase activity"/>
    <property type="evidence" value="ECO:0007669"/>
    <property type="project" value="TreeGrafter"/>
</dbReference>
<protein>
    <submittedName>
        <fullName evidence="3">Uncharacterized protein</fullName>
    </submittedName>
</protein>
<dbReference type="PANTHER" id="PTHR31793">
    <property type="entry name" value="4-HYDROXYBENZOYL-COA THIOESTERASE FAMILY MEMBER"/>
    <property type="match status" value="1"/>
</dbReference>
<dbReference type="InterPro" id="IPR050563">
    <property type="entry name" value="4-hydroxybenzoyl-CoA_TE"/>
</dbReference>
<dbReference type="InterPro" id="IPR006684">
    <property type="entry name" value="YbgC/YbaW"/>
</dbReference>
<sequence length="161" mass="18766">VANSFFRVNIRVHWADTDAAGVVWFGNFLRFFEEAEDELFRALGRTRMELMKDFGILMPRVDVSCKFRAPARAEEMLEIGIAIESITMRRISYRFEARKVDSRKLVCEGSYRVACIRQRTFKGTELPAKLRGLLKRMDGLVIAQRNDRRTPNPIRKTGWSF</sequence>
<dbReference type="SUPFAM" id="SSF54637">
    <property type="entry name" value="Thioesterase/thiol ester dehydrase-isomerase"/>
    <property type="match status" value="1"/>
</dbReference>
<evidence type="ECO:0000313" key="3">
    <source>
        <dbReference type="EMBL" id="SVA08446.1"/>
    </source>
</evidence>
<gene>
    <name evidence="3" type="ORF">METZ01_LOCUS61300</name>
</gene>
<dbReference type="Gene3D" id="3.10.129.10">
    <property type="entry name" value="Hotdog Thioesterase"/>
    <property type="match status" value="1"/>
</dbReference>
<keyword evidence="2" id="KW-0378">Hydrolase</keyword>
<reference evidence="3" key="1">
    <citation type="submission" date="2018-05" db="EMBL/GenBank/DDBJ databases">
        <authorList>
            <person name="Lanie J.A."/>
            <person name="Ng W.-L."/>
            <person name="Kazmierczak K.M."/>
            <person name="Andrzejewski T.M."/>
            <person name="Davidsen T.M."/>
            <person name="Wayne K.J."/>
            <person name="Tettelin H."/>
            <person name="Glass J.I."/>
            <person name="Rusch D."/>
            <person name="Podicherti R."/>
            <person name="Tsui H.-C.T."/>
            <person name="Winkler M.E."/>
        </authorList>
    </citation>
    <scope>NUCLEOTIDE SEQUENCE</scope>
</reference>
<evidence type="ECO:0000256" key="2">
    <source>
        <dbReference type="ARBA" id="ARBA00022801"/>
    </source>
</evidence>
<dbReference type="CDD" id="cd00586">
    <property type="entry name" value="4HBT"/>
    <property type="match status" value="1"/>
</dbReference>
<dbReference type="PIRSF" id="PIRSF003230">
    <property type="entry name" value="YbgC"/>
    <property type="match status" value="1"/>
</dbReference>